<dbReference type="Pfam" id="PF19980">
    <property type="entry name" value="DUF6416"/>
    <property type="match status" value="1"/>
</dbReference>
<gene>
    <name evidence="2" type="ORF">GCM10017566_58300</name>
</gene>
<reference evidence="2" key="1">
    <citation type="journal article" date="2014" name="Int. J. Syst. Evol. Microbiol.">
        <title>Complete genome sequence of Corynebacterium casei LMG S-19264T (=DSM 44701T), isolated from a smear-ripened cheese.</title>
        <authorList>
            <consortium name="US DOE Joint Genome Institute (JGI-PGF)"/>
            <person name="Walter F."/>
            <person name="Albersmeier A."/>
            <person name="Kalinowski J."/>
            <person name="Ruckert C."/>
        </authorList>
    </citation>
    <scope>NUCLEOTIDE SEQUENCE</scope>
    <source>
        <strain evidence="2">CGMCC 4.7679</strain>
    </source>
</reference>
<organism evidence="2 3">
    <name type="scientific">Amycolatopsis bartoniae</name>
    <dbReference type="NCBI Taxonomy" id="941986"/>
    <lineage>
        <taxon>Bacteria</taxon>
        <taxon>Bacillati</taxon>
        <taxon>Actinomycetota</taxon>
        <taxon>Actinomycetes</taxon>
        <taxon>Pseudonocardiales</taxon>
        <taxon>Pseudonocardiaceae</taxon>
        <taxon>Amycolatopsis</taxon>
    </lineage>
</organism>
<proteinExistence type="predicted"/>
<dbReference type="Pfam" id="PF03235">
    <property type="entry name" value="GmrSD_N"/>
    <property type="match status" value="1"/>
</dbReference>
<reference evidence="2" key="2">
    <citation type="submission" date="2020-09" db="EMBL/GenBank/DDBJ databases">
        <authorList>
            <person name="Sun Q."/>
            <person name="Zhou Y."/>
        </authorList>
    </citation>
    <scope>NUCLEOTIDE SEQUENCE</scope>
    <source>
        <strain evidence="2">CGMCC 4.7679</strain>
    </source>
</reference>
<name>A0A8H9J213_9PSEU</name>
<dbReference type="EMBL" id="BNAV01000011">
    <property type="protein sequence ID" value="GHF76546.1"/>
    <property type="molecule type" value="Genomic_DNA"/>
</dbReference>
<dbReference type="InterPro" id="IPR004919">
    <property type="entry name" value="GmrSD_N"/>
</dbReference>
<dbReference type="PANTHER" id="PTHR37292:SF2">
    <property type="entry name" value="DUF262 DOMAIN-CONTAINING PROTEIN"/>
    <property type="match status" value="1"/>
</dbReference>
<dbReference type="InterPro" id="IPR046301">
    <property type="entry name" value="DUF6416"/>
</dbReference>
<dbReference type="AlphaFoldDB" id="A0A8H9J213"/>
<dbReference type="OrthoDB" id="9787127at2"/>
<evidence type="ECO:0000259" key="1">
    <source>
        <dbReference type="Pfam" id="PF03235"/>
    </source>
</evidence>
<evidence type="ECO:0000313" key="2">
    <source>
        <dbReference type="EMBL" id="GHF76546.1"/>
    </source>
</evidence>
<protein>
    <recommendedName>
        <fullName evidence="1">GmrSD restriction endonucleases N-terminal domain-containing protein</fullName>
    </recommendedName>
</protein>
<dbReference type="PANTHER" id="PTHR37292">
    <property type="entry name" value="VNG6097C"/>
    <property type="match status" value="1"/>
</dbReference>
<sequence length="878" mass="97452">MGKLSTILDQIDIGTVLLPEFQRGYVWNRDQVRGLMRSLYLGHPVGGLLLWETDAESVSVRGETAGAGTHLLLLDGQQRITTLYGVVRGKPPAFFEGDDSAFSGLHFHVDTETFEFYARGKMADDVHWVDVTKLFQDGPIAFLTAFAETPDKAATYLRRLNTLWQVTEKEFYEEKITGSDKTVDSVVEIFNRVNSGGTKLSKGDLALAKLCAHWPEARQAMRDQLLLWQQAGYKFSLDWILRNATAVATGRSLFTALDRISVADFQTSLRESFHHVGTFLDVVAGRLGLDHDRVLMGRYAFPVVSLLLHRSGGHFENHVHRDKVLYWYVQAALWGRFAGSTETVLQQDYDTVHREGIDGLIAALRRWRGGNLDVRSHNFEGATRGSRFYPMLYLLTRVKGARDLGSGLELRAEMLGKFASLQVHHIFPKALLYKAGYSRGQVNALANFCFLTQDTNLKIGKRAPEDYFAEAESKYPGALASQWIPQDPVLWRVDRYEDFLAARRELLAEAAQSFLTSLLRSTDGASAAESLVPLSVSPEDDEDVHTAQVRDLVEELRKLGCAEPSFDAEIADPVSGRQLAIAEALWPEGLQPGQGSPVVLELDPQSADLTRLAELGYEVFTSADALLGFVYRRNEVAAGTDAPAVELEEEPPQVGQDEGRLAERFGAEMQSLLERSRREAQSPAIHLLSMLADLGPLETARRLLRAPAVSDSFAALWERGRLDLTVEALVINPLFADLFSDQELGTARTRLEQFGYLADDALRSAEPDEQVDGLPEWTEADSELAKRVWTQLSGSARRLFAVLMDSPGEVFSGEELALIVGADSGAGGVAGQLGWPGRYCQSVGRRPAWNYFYPDDGRVRYSMSPQVAALFQRAREAN</sequence>
<comment type="caution">
    <text evidence="2">The sequence shown here is derived from an EMBL/GenBank/DDBJ whole genome shotgun (WGS) entry which is preliminary data.</text>
</comment>
<accession>A0A8H9J213</accession>
<dbReference type="Proteomes" id="UP000658656">
    <property type="component" value="Unassembled WGS sequence"/>
</dbReference>
<keyword evidence="3" id="KW-1185">Reference proteome</keyword>
<feature type="domain" description="GmrSD restriction endonucleases N-terminal" evidence="1">
    <location>
        <begin position="4"/>
        <end position="210"/>
    </location>
</feature>
<evidence type="ECO:0000313" key="3">
    <source>
        <dbReference type="Proteomes" id="UP000658656"/>
    </source>
</evidence>